<dbReference type="EMBL" id="CADCTX010000611">
    <property type="protein sequence ID" value="CAA9332876.1"/>
    <property type="molecule type" value="Genomic_DNA"/>
</dbReference>
<reference evidence="2" key="1">
    <citation type="submission" date="2020-02" db="EMBL/GenBank/DDBJ databases">
        <authorList>
            <person name="Meier V. D."/>
        </authorList>
    </citation>
    <scope>NUCLEOTIDE SEQUENCE</scope>
    <source>
        <strain evidence="2">AVDCRST_MAG40</strain>
    </source>
</reference>
<sequence length="114" mass="12043">GDAPVPGVRRAEREPRAAVRARPRRGRRARRRPRGPDRWVGGRPRRRAAGDASRPGAPGGNRLGGAPRPRGRRAAAAGGWRGALAPGGSDPALAALLQHRRRGGRGPGRARRGV</sequence>
<accession>A0A6J4LH94</accession>
<evidence type="ECO:0000313" key="2">
    <source>
        <dbReference type="EMBL" id="CAA9332876.1"/>
    </source>
</evidence>
<gene>
    <name evidence="2" type="ORF">AVDCRST_MAG40-1999</name>
</gene>
<feature type="non-terminal residue" evidence="2">
    <location>
        <position position="1"/>
    </location>
</feature>
<feature type="compositionally biased region" description="Basic residues" evidence="1">
    <location>
        <begin position="19"/>
        <end position="33"/>
    </location>
</feature>
<feature type="compositionally biased region" description="Low complexity" evidence="1">
    <location>
        <begin position="64"/>
        <end position="88"/>
    </location>
</feature>
<evidence type="ECO:0000256" key="1">
    <source>
        <dbReference type="SAM" id="MobiDB-lite"/>
    </source>
</evidence>
<protein>
    <submittedName>
        <fullName evidence="2">Uncharacterized protein</fullName>
    </submittedName>
</protein>
<dbReference type="AlphaFoldDB" id="A0A6J4LH94"/>
<name>A0A6J4LH94_9BACT</name>
<proteinExistence type="predicted"/>
<feature type="region of interest" description="Disordered" evidence="1">
    <location>
        <begin position="1"/>
        <end position="91"/>
    </location>
</feature>
<feature type="non-terminal residue" evidence="2">
    <location>
        <position position="114"/>
    </location>
</feature>
<organism evidence="2">
    <name type="scientific">uncultured Gemmatimonadaceae bacterium</name>
    <dbReference type="NCBI Taxonomy" id="246130"/>
    <lineage>
        <taxon>Bacteria</taxon>
        <taxon>Pseudomonadati</taxon>
        <taxon>Gemmatimonadota</taxon>
        <taxon>Gemmatimonadia</taxon>
        <taxon>Gemmatimonadales</taxon>
        <taxon>Gemmatimonadaceae</taxon>
        <taxon>environmental samples</taxon>
    </lineage>
</organism>